<organism evidence="11 12">
    <name type="scientific">Tilletia horrida</name>
    <dbReference type="NCBI Taxonomy" id="155126"/>
    <lineage>
        <taxon>Eukaryota</taxon>
        <taxon>Fungi</taxon>
        <taxon>Dikarya</taxon>
        <taxon>Basidiomycota</taxon>
        <taxon>Ustilaginomycotina</taxon>
        <taxon>Exobasidiomycetes</taxon>
        <taxon>Tilletiales</taxon>
        <taxon>Tilletiaceae</taxon>
        <taxon>Tilletia</taxon>
    </lineage>
</organism>
<keyword evidence="3 9" id="KW-0547">Nucleotide-binding</keyword>
<dbReference type="EMBL" id="JAPDMZ010000043">
    <property type="protein sequence ID" value="KAK0554001.1"/>
    <property type="molecule type" value="Genomic_DNA"/>
</dbReference>
<dbReference type="GO" id="GO:0005739">
    <property type="term" value="C:mitochondrion"/>
    <property type="evidence" value="ECO:0007669"/>
    <property type="project" value="TreeGrafter"/>
</dbReference>
<dbReference type="Gene3D" id="1.10.240.10">
    <property type="entry name" value="Tyrosyl-Transfer RNA Synthetase"/>
    <property type="match status" value="1"/>
</dbReference>
<dbReference type="AlphaFoldDB" id="A0AAN6GSB0"/>
<dbReference type="GO" id="GO:0004831">
    <property type="term" value="F:tyrosine-tRNA ligase activity"/>
    <property type="evidence" value="ECO:0007669"/>
    <property type="project" value="UniProtKB-EC"/>
</dbReference>
<dbReference type="NCBIfam" id="TIGR00234">
    <property type="entry name" value="tyrS"/>
    <property type="match status" value="1"/>
</dbReference>
<dbReference type="Gene3D" id="3.40.50.620">
    <property type="entry name" value="HUPs"/>
    <property type="match status" value="1"/>
</dbReference>
<dbReference type="GO" id="GO:0005829">
    <property type="term" value="C:cytosol"/>
    <property type="evidence" value="ECO:0007669"/>
    <property type="project" value="TreeGrafter"/>
</dbReference>
<keyword evidence="6 9" id="KW-0030">Aminoacyl-tRNA synthetase</keyword>
<dbReference type="InterPro" id="IPR001412">
    <property type="entry name" value="aa-tRNA-synth_I_CS"/>
</dbReference>
<dbReference type="Proteomes" id="UP001176517">
    <property type="component" value="Unassembled WGS sequence"/>
</dbReference>
<comment type="catalytic activity">
    <reaction evidence="8">
        <text>tRNA(Tyr) + L-tyrosine + ATP = L-tyrosyl-tRNA(Tyr) + AMP + diphosphate + H(+)</text>
        <dbReference type="Rhea" id="RHEA:10220"/>
        <dbReference type="Rhea" id="RHEA-COMP:9706"/>
        <dbReference type="Rhea" id="RHEA-COMP:9707"/>
        <dbReference type="ChEBI" id="CHEBI:15378"/>
        <dbReference type="ChEBI" id="CHEBI:30616"/>
        <dbReference type="ChEBI" id="CHEBI:33019"/>
        <dbReference type="ChEBI" id="CHEBI:58315"/>
        <dbReference type="ChEBI" id="CHEBI:78442"/>
        <dbReference type="ChEBI" id="CHEBI:78536"/>
        <dbReference type="ChEBI" id="CHEBI:456215"/>
        <dbReference type="EC" id="6.1.1.1"/>
    </reaction>
</comment>
<keyword evidence="5 9" id="KW-0648">Protein biosynthesis</keyword>
<comment type="similarity">
    <text evidence="9">Belongs to the class-I aminoacyl-tRNA synthetase family.</text>
</comment>
<keyword evidence="12" id="KW-1185">Reference proteome</keyword>
<dbReference type="SUPFAM" id="SSF52374">
    <property type="entry name" value="Nucleotidylyl transferase"/>
    <property type="match status" value="1"/>
</dbReference>
<keyword evidence="2 9" id="KW-0436">Ligase</keyword>
<dbReference type="EC" id="6.1.1.1" evidence="1"/>
<name>A0AAN6GSB0_9BASI</name>
<comment type="caution">
    <text evidence="11">The sequence shown here is derived from an EMBL/GenBank/DDBJ whole genome shotgun (WGS) entry which is preliminary data.</text>
</comment>
<dbReference type="InterPro" id="IPR036986">
    <property type="entry name" value="S4_RNA-bd_sf"/>
</dbReference>
<accession>A0AAN6GSB0</accession>
<evidence type="ECO:0000256" key="1">
    <source>
        <dbReference type="ARBA" id="ARBA00013160"/>
    </source>
</evidence>
<dbReference type="Pfam" id="PF00579">
    <property type="entry name" value="tRNA-synt_1b"/>
    <property type="match status" value="1"/>
</dbReference>
<dbReference type="InterPro" id="IPR024088">
    <property type="entry name" value="Tyr-tRNA-ligase_bac-type"/>
</dbReference>
<dbReference type="InterPro" id="IPR014729">
    <property type="entry name" value="Rossmann-like_a/b/a_fold"/>
</dbReference>
<gene>
    <name evidence="11" type="primary">MSY1</name>
    <name evidence="11" type="ORF">OC846_002286</name>
</gene>
<proteinExistence type="inferred from homology"/>
<dbReference type="GO" id="GO:0003723">
    <property type="term" value="F:RNA binding"/>
    <property type="evidence" value="ECO:0007669"/>
    <property type="project" value="InterPro"/>
</dbReference>
<reference evidence="11" key="1">
    <citation type="journal article" date="2023" name="PhytoFront">
        <title>Draft Genome Resources of Seven Strains of Tilletia horrida, Causal Agent of Kernel Smut of Rice.</title>
        <authorList>
            <person name="Khanal S."/>
            <person name="Antony Babu S."/>
            <person name="Zhou X.G."/>
        </authorList>
    </citation>
    <scope>NUCLEOTIDE SEQUENCE</scope>
    <source>
        <strain evidence="11">TX6</strain>
    </source>
</reference>
<sequence length="540" mass="58730">MLLRTSSRVCRSCQRSLSVYPAPAQARSRFFHSNPIEELSRRNLIQHTTSRKLLTHLASPTSSPQTIYLGIDPTAPSLHLGNLLPLFTLFHLANAGHRCIALVGGATGSIGDPSGRSSERSALDPSILEHNLDAIVQQLCDFFSRASTYALQSSPPPQEDKSQEEQNRKDAEEWKQIQPLLKRPETLAALKVGQGSLFVLNNKPFYSQINILSFLSDVGRHVRIGDMLARDSVKRRIQPSPEQPDPPGMSFTEFSYQLLQAYDFALLHNSPWNCSVQIGGSDQLGNISAGIDLIRRRSPAASSSSASPASESSLENSPAYGLTVPLLTTSSGAKFGKSAGNAVWLDPAMTSNLDLYQYFIRHVTDVDAPDLLSRLTLLPPRASSQQEQPVRGAEQQQLASHLTMLLRGEEALQRAQTASRILFDSPSSSEHLSTFTTAQVEQAFGDLPILHRRSRSDVLGVEVWKLVADVGLLGGSRAEAKRTLINGGLYLNSVGLNGKSDMGRQVAEPDLLGGHDGSEAGGRFLFLRSGKSAHAVILID</sequence>
<evidence type="ECO:0000256" key="5">
    <source>
        <dbReference type="ARBA" id="ARBA00022917"/>
    </source>
</evidence>
<feature type="compositionally biased region" description="Basic and acidic residues" evidence="10">
    <location>
        <begin position="158"/>
        <end position="172"/>
    </location>
</feature>
<dbReference type="CDD" id="cd00805">
    <property type="entry name" value="TyrRS_core"/>
    <property type="match status" value="1"/>
</dbReference>
<keyword evidence="4 9" id="KW-0067">ATP-binding</keyword>
<dbReference type="InterPro" id="IPR002305">
    <property type="entry name" value="aa-tRNA-synth_Ic"/>
</dbReference>
<evidence type="ECO:0000256" key="8">
    <source>
        <dbReference type="ARBA" id="ARBA00048248"/>
    </source>
</evidence>
<dbReference type="PANTHER" id="PTHR11766">
    <property type="entry name" value="TYROSYL-TRNA SYNTHETASE"/>
    <property type="match status" value="1"/>
</dbReference>
<feature type="region of interest" description="Disordered" evidence="10">
    <location>
        <begin position="150"/>
        <end position="172"/>
    </location>
</feature>
<dbReference type="PROSITE" id="PS00178">
    <property type="entry name" value="AA_TRNA_LIGASE_I"/>
    <property type="match status" value="1"/>
</dbReference>
<dbReference type="PANTHER" id="PTHR11766:SF0">
    <property type="entry name" value="TYROSINE--TRNA LIGASE, MITOCHONDRIAL"/>
    <property type="match status" value="1"/>
</dbReference>
<evidence type="ECO:0000313" key="11">
    <source>
        <dbReference type="EMBL" id="KAK0554001.1"/>
    </source>
</evidence>
<evidence type="ECO:0000256" key="6">
    <source>
        <dbReference type="ARBA" id="ARBA00023146"/>
    </source>
</evidence>
<protein>
    <recommendedName>
        <fullName evidence="1">tyrosine--tRNA ligase</fullName>
        <ecNumber evidence="1">6.1.1.1</ecNumber>
    </recommendedName>
    <alternativeName>
        <fullName evidence="7">Tyrosyl-tRNA synthetase</fullName>
    </alternativeName>
</protein>
<evidence type="ECO:0000256" key="3">
    <source>
        <dbReference type="ARBA" id="ARBA00022741"/>
    </source>
</evidence>
<evidence type="ECO:0000256" key="10">
    <source>
        <dbReference type="SAM" id="MobiDB-lite"/>
    </source>
</evidence>
<evidence type="ECO:0000256" key="9">
    <source>
        <dbReference type="RuleBase" id="RU363036"/>
    </source>
</evidence>
<dbReference type="GO" id="GO:0005524">
    <property type="term" value="F:ATP binding"/>
    <property type="evidence" value="ECO:0007669"/>
    <property type="project" value="UniProtKB-KW"/>
</dbReference>
<evidence type="ECO:0000313" key="12">
    <source>
        <dbReference type="Proteomes" id="UP001176517"/>
    </source>
</evidence>
<dbReference type="GO" id="GO:0006437">
    <property type="term" value="P:tyrosyl-tRNA aminoacylation"/>
    <property type="evidence" value="ECO:0007669"/>
    <property type="project" value="InterPro"/>
</dbReference>
<evidence type="ECO:0000256" key="2">
    <source>
        <dbReference type="ARBA" id="ARBA00022598"/>
    </source>
</evidence>
<evidence type="ECO:0000256" key="4">
    <source>
        <dbReference type="ARBA" id="ARBA00022840"/>
    </source>
</evidence>
<evidence type="ECO:0000256" key="7">
    <source>
        <dbReference type="ARBA" id="ARBA00033323"/>
    </source>
</evidence>
<dbReference type="Gene3D" id="3.10.290.10">
    <property type="entry name" value="RNA-binding S4 domain"/>
    <property type="match status" value="1"/>
</dbReference>
<dbReference type="InterPro" id="IPR002307">
    <property type="entry name" value="Tyr-tRNA-ligase"/>
</dbReference>